<evidence type="ECO:0000256" key="9">
    <source>
        <dbReference type="RuleBase" id="RU362042"/>
    </source>
</evidence>
<keyword evidence="6 8" id="KW-0378">Hydrolase</keyword>
<comment type="caution">
    <text evidence="11">The sequence shown here is derived from an EMBL/GenBank/DDBJ whole genome shotgun (WGS) entry which is preliminary data.</text>
</comment>
<comment type="similarity">
    <text evidence="2 9">Belongs to the peptidase S26 family.</text>
</comment>
<accession>A0A7C5SZU5</accession>
<evidence type="ECO:0000256" key="6">
    <source>
        <dbReference type="ARBA" id="ARBA00022801"/>
    </source>
</evidence>
<dbReference type="GO" id="GO:0004252">
    <property type="term" value="F:serine-type endopeptidase activity"/>
    <property type="evidence" value="ECO:0007669"/>
    <property type="project" value="InterPro"/>
</dbReference>
<comment type="catalytic activity">
    <reaction evidence="1 8">
        <text>Cleavage of hydrophobic, N-terminal signal or leader sequences from secreted and periplasmic proteins.</text>
        <dbReference type="EC" id="3.4.21.89"/>
    </reaction>
</comment>
<sequence>MEKKGRWITELIVIVVIVLLIRAFVAQAYNIPSGSMKPTLLVGDFILVNKLVYRFSEPQRGDIVVFKYPIDPDIDFIKRIIALPGEEVEVRNNQVFINGKPLPLIEVGRGEENGVRKVIYEEVLPEGIKHKVQFYEDFPFSKRDFGPVVVPPNHYFVMGDNRDNSEDSRYWGFLPRENIVGKAFVIYFSGDVPPLQTTDVSIVTGIKQLILAILHPRFERIGKPLIW</sequence>
<dbReference type="EMBL" id="DSAC01000043">
    <property type="protein sequence ID" value="HHO73722.1"/>
    <property type="molecule type" value="Genomic_DNA"/>
</dbReference>
<name>A0A7C5SZU5_9AQUI</name>
<dbReference type="SUPFAM" id="SSF51306">
    <property type="entry name" value="LexA/Signal peptidase"/>
    <property type="match status" value="1"/>
</dbReference>
<evidence type="ECO:0000259" key="10">
    <source>
        <dbReference type="Pfam" id="PF10502"/>
    </source>
</evidence>
<dbReference type="EC" id="3.4.21.89" evidence="3 8"/>
<dbReference type="InterPro" id="IPR019533">
    <property type="entry name" value="Peptidase_S26"/>
</dbReference>
<feature type="active site" evidence="7">
    <location>
        <position position="78"/>
    </location>
</feature>
<feature type="active site" evidence="7">
    <location>
        <position position="35"/>
    </location>
</feature>
<evidence type="ECO:0000256" key="4">
    <source>
        <dbReference type="ARBA" id="ARBA00019232"/>
    </source>
</evidence>
<dbReference type="InterPro" id="IPR019757">
    <property type="entry name" value="Pept_S26A_signal_pept_1_Lys-AS"/>
</dbReference>
<feature type="domain" description="Peptidase S26" evidence="10">
    <location>
        <begin position="6"/>
        <end position="188"/>
    </location>
</feature>
<dbReference type="PANTHER" id="PTHR43390:SF1">
    <property type="entry name" value="CHLOROPLAST PROCESSING PEPTIDASE"/>
    <property type="match status" value="1"/>
</dbReference>
<evidence type="ECO:0000256" key="5">
    <source>
        <dbReference type="ARBA" id="ARBA00022670"/>
    </source>
</evidence>
<dbReference type="GO" id="GO:0006465">
    <property type="term" value="P:signal peptide processing"/>
    <property type="evidence" value="ECO:0007669"/>
    <property type="project" value="InterPro"/>
</dbReference>
<dbReference type="CDD" id="cd06530">
    <property type="entry name" value="S26_SPase_I"/>
    <property type="match status" value="1"/>
</dbReference>
<dbReference type="InterPro" id="IPR019758">
    <property type="entry name" value="Pept_S26A_signal_pept_1_CS"/>
</dbReference>
<dbReference type="InterPro" id="IPR000223">
    <property type="entry name" value="Pept_S26A_signal_pept_1"/>
</dbReference>
<dbReference type="GO" id="GO:0016020">
    <property type="term" value="C:membrane"/>
    <property type="evidence" value="ECO:0007669"/>
    <property type="project" value="UniProtKB-SubCell"/>
</dbReference>
<organism evidence="11">
    <name type="scientific">Thermocrinis ruber</name>
    <dbReference type="NCBI Taxonomy" id="75906"/>
    <lineage>
        <taxon>Bacteria</taxon>
        <taxon>Pseudomonadati</taxon>
        <taxon>Aquificota</taxon>
        <taxon>Aquificia</taxon>
        <taxon>Aquificales</taxon>
        <taxon>Aquificaceae</taxon>
        <taxon>Thermocrinis</taxon>
    </lineage>
</organism>
<dbReference type="PANTHER" id="PTHR43390">
    <property type="entry name" value="SIGNAL PEPTIDASE I"/>
    <property type="match status" value="1"/>
</dbReference>
<dbReference type="PROSITE" id="PS00760">
    <property type="entry name" value="SPASE_I_2"/>
    <property type="match status" value="1"/>
</dbReference>
<evidence type="ECO:0000256" key="2">
    <source>
        <dbReference type="ARBA" id="ARBA00009370"/>
    </source>
</evidence>
<evidence type="ECO:0000256" key="7">
    <source>
        <dbReference type="PIRSR" id="PIRSR600223-1"/>
    </source>
</evidence>
<evidence type="ECO:0000313" key="11">
    <source>
        <dbReference type="EMBL" id="HHO73722.1"/>
    </source>
</evidence>
<gene>
    <name evidence="11" type="primary">lepB</name>
    <name evidence="11" type="ORF">ENN04_03695</name>
</gene>
<dbReference type="InterPro" id="IPR019756">
    <property type="entry name" value="Pept_S26A_signal_pept_1_Ser-AS"/>
</dbReference>
<evidence type="ECO:0000256" key="8">
    <source>
        <dbReference type="RuleBase" id="RU003993"/>
    </source>
</evidence>
<proteinExistence type="inferred from homology"/>
<dbReference type="Pfam" id="PF10502">
    <property type="entry name" value="Peptidase_S26"/>
    <property type="match status" value="1"/>
</dbReference>
<keyword evidence="5 8" id="KW-0645">Protease</keyword>
<comment type="subcellular location">
    <subcellularLocation>
        <location evidence="9">Membrane</location>
        <topology evidence="9">Single-pass type II membrane protein</topology>
    </subcellularLocation>
</comment>
<dbReference type="PRINTS" id="PR00727">
    <property type="entry name" value="LEADERPTASE"/>
</dbReference>
<dbReference type="GO" id="GO:0009003">
    <property type="term" value="F:signal peptidase activity"/>
    <property type="evidence" value="ECO:0007669"/>
    <property type="project" value="UniProtKB-EC"/>
</dbReference>
<dbReference type="PROSITE" id="PS00501">
    <property type="entry name" value="SPASE_I_1"/>
    <property type="match status" value="1"/>
</dbReference>
<protein>
    <recommendedName>
        <fullName evidence="4 8">Signal peptidase I</fullName>
        <ecNumber evidence="3 8">3.4.21.89</ecNumber>
    </recommendedName>
</protein>
<dbReference type="AlphaFoldDB" id="A0A7C5SZU5"/>
<evidence type="ECO:0000256" key="3">
    <source>
        <dbReference type="ARBA" id="ARBA00013208"/>
    </source>
</evidence>
<reference evidence="11" key="1">
    <citation type="journal article" date="2020" name="mSystems">
        <title>Genome- and Community-Level Interaction Insights into Carbon Utilization and Element Cycling Functions of Hydrothermarchaeota in Hydrothermal Sediment.</title>
        <authorList>
            <person name="Zhou Z."/>
            <person name="Liu Y."/>
            <person name="Xu W."/>
            <person name="Pan J."/>
            <person name="Luo Z.H."/>
            <person name="Li M."/>
        </authorList>
    </citation>
    <scope>NUCLEOTIDE SEQUENCE [LARGE SCALE GENOMIC DNA]</scope>
    <source>
        <strain evidence="11">SpSt-114</strain>
    </source>
</reference>
<dbReference type="Gene3D" id="2.10.109.10">
    <property type="entry name" value="Umud Fragment, subunit A"/>
    <property type="match status" value="2"/>
</dbReference>
<dbReference type="PROSITE" id="PS00761">
    <property type="entry name" value="SPASE_I_3"/>
    <property type="match status" value="1"/>
</dbReference>
<evidence type="ECO:0000256" key="1">
    <source>
        <dbReference type="ARBA" id="ARBA00000677"/>
    </source>
</evidence>
<dbReference type="InterPro" id="IPR036286">
    <property type="entry name" value="LexA/Signal_pep-like_sf"/>
</dbReference>
<dbReference type="NCBIfam" id="TIGR02227">
    <property type="entry name" value="sigpep_I_bact"/>
    <property type="match status" value="1"/>
</dbReference>